<dbReference type="AlphaFoldDB" id="A0A1U6IU31"/>
<evidence type="ECO:0000256" key="5">
    <source>
        <dbReference type="ARBA" id="ARBA00023136"/>
    </source>
</evidence>
<feature type="transmembrane region" description="Helical" evidence="6">
    <location>
        <begin position="307"/>
        <end position="331"/>
    </location>
</feature>
<feature type="domain" description="Major facilitator superfamily (MFS) profile" evidence="7">
    <location>
        <begin position="8"/>
        <end position="394"/>
    </location>
</feature>
<accession>A0A1U6IU31</accession>
<feature type="transmembrane region" description="Helical" evidence="6">
    <location>
        <begin position="44"/>
        <end position="62"/>
    </location>
</feature>
<feature type="transmembrane region" description="Helical" evidence="6">
    <location>
        <begin position="343"/>
        <end position="362"/>
    </location>
</feature>
<feature type="transmembrane region" description="Helical" evidence="6">
    <location>
        <begin position="136"/>
        <end position="156"/>
    </location>
</feature>
<evidence type="ECO:0000256" key="1">
    <source>
        <dbReference type="ARBA" id="ARBA00004651"/>
    </source>
</evidence>
<dbReference type="STRING" id="428990.SAMN06295987_1154"/>
<feature type="transmembrane region" description="Helical" evidence="6">
    <location>
        <begin position="74"/>
        <end position="93"/>
    </location>
</feature>
<dbReference type="InterPro" id="IPR020846">
    <property type="entry name" value="MFS_dom"/>
</dbReference>
<reference evidence="9" key="1">
    <citation type="submission" date="2017-02" db="EMBL/GenBank/DDBJ databases">
        <authorList>
            <person name="Varghese N."/>
            <person name="Submissions S."/>
        </authorList>
    </citation>
    <scope>NUCLEOTIDE SEQUENCE [LARGE SCALE GENOMIC DNA]</scope>
    <source>
        <strain evidence="9">SM117</strain>
    </source>
</reference>
<proteinExistence type="predicted"/>
<feature type="transmembrane region" description="Helical" evidence="6">
    <location>
        <begin position="99"/>
        <end position="120"/>
    </location>
</feature>
<dbReference type="InterPro" id="IPR011701">
    <property type="entry name" value="MFS"/>
</dbReference>
<keyword evidence="2" id="KW-1003">Cell membrane</keyword>
<comment type="subcellular location">
    <subcellularLocation>
        <location evidence="1">Cell membrane</location>
        <topology evidence="1">Multi-pass membrane protein</topology>
    </subcellularLocation>
</comment>
<dbReference type="GO" id="GO:0022857">
    <property type="term" value="F:transmembrane transporter activity"/>
    <property type="evidence" value="ECO:0007669"/>
    <property type="project" value="InterPro"/>
</dbReference>
<dbReference type="EMBL" id="FVZE01000015">
    <property type="protein sequence ID" value="SLK11519.1"/>
    <property type="molecule type" value="Genomic_DNA"/>
</dbReference>
<dbReference type="InterPro" id="IPR050189">
    <property type="entry name" value="MFS_Efflux_Transporters"/>
</dbReference>
<dbReference type="InterPro" id="IPR036259">
    <property type="entry name" value="MFS_trans_sf"/>
</dbReference>
<keyword evidence="3 6" id="KW-0812">Transmembrane</keyword>
<evidence type="ECO:0000256" key="4">
    <source>
        <dbReference type="ARBA" id="ARBA00022989"/>
    </source>
</evidence>
<dbReference type="Proteomes" id="UP000190989">
    <property type="component" value="Unassembled WGS sequence"/>
</dbReference>
<feature type="transmembrane region" description="Helical" evidence="6">
    <location>
        <begin position="162"/>
        <end position="182"/>
    </location>
</feature>
<feature type="transmembrane region" description="Helical" evidence="6">
    <location>
        <begin position="215"/>
        <end position="233"/>
    </location>
</feature>
<evidence type="ECO:0000259" key="7">
    <source>
        <dbReference type="PROSITE" id="PS50850"/>
    </source>
</evidence>
<feature type="transmembrane region" description="Helical" evidence="6">
    <location>
        <begin position="374"/>
        <end position="392"/>
    </location>
</feature>
<dbReference type="GO" id="GO:0005886">
    <property type="term" value="C:plasma membrane"/>
    <property type="evidence" value="ECO:0007669"/>
    <property type="project" value="UniProtKB-SubCell"/>
</dbReference>
<dbReference type="PANTHER" id="PTHR43124">
    <property type="entry name" value="PURINE EFFLUX PUMP PBUE"/>
    <property type="match status" value="1"/>
</dbReference>
<evidence type="ECO:0000256" key="3">
    <source>
        <dbReference type="ARBA" id="ARBA00022692"/>
    </source>
</evidence>
<dbReference type="Gene3D" id="1.20.1720.10">
    <property type="entry name" value="Multidrug resistance protein D"/>
    <property type="match status" value="1"/>
</dbReference>
<dbReference type="SUPFAM" id="SSF103473">
    <property type="entry name" value="MFS general substrate transporter"/>
    <property type="match status" value="1"/>
</dbReference>
<evidence type="ECO:0000256" key="2">
    <source>
        <dbReference type="ARBA" id="ARBA00022475"/>
    </source>
</evidence>
<keyword evidence="9" id="KW-1185">Reference proteome</keyword>
<dbReference type="PROSITE" id="PS00216">
    <property type="entry name" value="SUGAR_TRANSPORT_1"/>
    <property type="match status" value="1"/>
</dbReference>
<feature type="transmembrane region" description="Helical" evidence="6">
    <location>
        <begin position="279"/>
        <end position="301"/>
    </location>
</feature>
<dbReference type="PANTHER" id="PTHR43124:SF3">
    <property type="entry name" value="CHLORAMPHENICOL EFFLUX PUMP RV0191"/>
    <property type="match status" value="1"/>
</dbReference>
<gene>
    <name evidence="8" type="ORF">SAMN06295987_1154</name>
</gene>
<dbReference type="RefSeq" id="WP_245829514.1">
    <property type="nucleotide sequence ID" value="NZ_FVZE01000015.1"/>
</dbReference>
<feature type="transmembrane region" description="Helical" evidence="6">
    <location>
        <begin position="253"/>
        <end position="272"/>
    </location>
</feature>
<dbReference type="InterPro" id="IPR005829">
    <property type="entry name" value="Sugar_transporter_CS"/>
</dbReference>
<evidence type="ECO:0000313" key="9">
    <source>
        <dbReference type="Proteomes" id="UP000190989"/>
    </source>
</evidence>
<sequence length="394" mass="39496">MTERTYPKLVLLAGIAAMGSMAIHMLVPALPLIAADFAVGPGEAQHILGFYLFFLGAGQLVAGQFIDRIGRRPVLLAGLLAYAAGAFAAWLAPSFPALLAARVLQAGGGAAGVVTARVIVSDSGSPGEGAARQATLMMVVLISPALSPVIGGLIASSSGWRAVFAVLAFAGLLAFAAAWASISETGPRRREVEPAPSLVRSLWAGYLRLLTDRRFLGAAGTLAAMSSALYIFLANAPFLLVSRYGLSPDEVGIAFLFVAAGGIVGSRFVAMLERRTDPLAAGVALGVAGAVAALAADLAGFTGPVALIAPLILLGVSAGIAGPAGIGRAIAVNSTLAGTAASLAGAGQMLISAFSITVMSWLSPVGPSKLCSALVIATAIAAACAVLARPLATR</sequence>
<organism evidence="8 9">
    <name type="scientific">Novosphingobium mathurense</name>
    <dbReference type="NCBI Taxonomy" id="428990"/>
    <lineage>
        <taxon>Bacteria</taxon>
        <taxon>Pseudomonadati</taxon>
        <taxon>Pseudomonadota</taxon>
        <taxon>Alphaproteobacteria</taxon>
        <taxon>Sphingomonadales</taxon>
        <taxon>Sphingomonadaceae</taxon>
        <taxon>Novosphingobium</taxon>
    </lineage>
</organism>
<protein>
    <submittedName>
        <fullName evidence="8">MFS transporter, DHA1 family, bicyclomycin/chloramphenicol resistance protein</fullName>
    </submittedName>
</protein>
<dbReference type="PROSITE" id="PS50850">
    <property type="entry name" value="MFS"/>
    <property type="match status" value="1"/>
</dbReference>
<dbReference type="Pfam" id="PF07690">
    <property type="entry name" value="MFS_1"/>
    <property type="match status" value="1"/>
</dbReference>
<name>A0A1U6IU31_9SPHN</name>
<keyword evidence="4 6" id="KW-1133">Transmembrane helix</keyword>
<evidence type="ECO:0000256" key="6">
    <source>
        <dbReference type="SAM" id="Phobius"/>
    </source>
</evidence>
<keyword evidence="5 6" id="KW-0472">Membrane</keyword>
<evidence type="ECO:0000313" key="8">
    <source>
        <dbReference type="EMBL" id="SLK11519.1"/>
    </source>
</evidence>